<reference evidence="1" key="1">
    <citation type="journal article" date="2020" name="New Phytol.">
        <title>Comparative genomics reveals dynamic genome evolution in host specialist ectomycorrhizal fungi.</title>
        <authorList>
            <person name="Lofgren L.A."/>
            <person name="Nguyen N.H."/>
            <person name="Vilgalys R."/>
            <person name="Ruytinx J."/>
            <person name="Liao H.L."/>
            <person name="Branco S."/>
            <person name="Kuo A."/>
            <person name="LaButti K."/>
            <person name="Lipzen A."/>
            <person name="Andreopoulos W."/>
            <person name="Pangilinan J."/>
            <person name="Riley R."/>
            <person name="Hundley H."/>
            <person name="Na H."/>
            <person name="Barry K."/>
            <person name="Grigoriev I.V."/>
            <person name="Stajich J.E."/>
            <person name="Kennedy P.G."/>
        </authorList>
    </citation>
    <scope>NUCLEOTIDE SEQUENCE</scope>
    <source>
        <strain evidence="1">FC423</strain>
    </source>
</reference>
<dbReference type="Proteomes" id="UP000823399">
    <property type="component" value="Unassembled WGS sequence"/>
</dbReference>
<organism evidence="1 2">
    <name type="scientific">Suillus discolor</name>
    <dbReference type="NCBI Taxonomy" id="1912936"/>
    <lineage>
        <taxon>Eukaryota</taxon>
        <taxon>Fungi</taxon>
        <taxon>Dikarya</taxon>
        <taxon>Basidiomycota</taxon>
        <taxon>Agaricomycotina</taxon>
        <taxon>Agaricomycetes</taxon>
        <taxon>Agaricomycetidae</taxon>
        <taxon>Boletales</taxon>
        <taxon>Suillineae</taxon>
        <taxon>Suillaceae</taxon>
        <taxon>Suillus</taxon>
    </lineage>
</organism>
<proteinExistence type="predicted"/>
<name>A0A9P7EQ32_9AGAM</name>
<dbReference type="EMBL" id="JABBWM010000402">
    <property type="protein sequence ID" value="KAG2081537.1"/>
    <property type="molecule type" value="Genomic_DNA"/>
</dbReference>
<dbReference type="OrthoDB" id="3183767at2759"/>
<dbReference type="GeneID" id="64702385"/>
<comment type="caution">
    <text evidence="1">The sequence shown here is derived from an EMBL/GenBank/DDBJ whole genome shotgun (WGS) entry which is preliminary data.</text>
</comment>
<keyword evidence="2" id="KW-1185">Reference proteome</keyword>
<gene>
    <name evidence="1" type="ORF">F5147DRAFT_749117</name>
</gene>
<evidence type="ECO:0000313" key="1">
    <source>
        <dbReference type="EMBL" id="KAG2081537.1"/>
    </source>
</evidence>
<sequence length="115" mass="13439">MYHHNIIRVNYTTYNVYRTQDVINPCTSHCNIMVLHPNNDMEPQDHRFSYGKVLGIYHVNSLEVGYLVDFLDPADILRGCHVIPSFASCREYPDGLGVSVSARDKDDWRKYYINR</sequence>
<accession>A0A9P7EQ32</accession>
<protein>
    <submittedName>
        <fullName evidence="1">Uncharacterized protein</fullName>
    </submittedName>
</protein>
<dbReference type="AlphaFoldDB" id="A0A9P7EQ32"/>
<dbReference type="RefSeq" id="XP_041284219.1">
    <property type="nucleotide sequence ID" value="XM_041440126.1"/>
</dbReference>
<evidence type="ECO:0000313" key="2">
    <source>
        <dbReference type="Proteomes" id="UP000823399"/>
    </source>
</evidence>